<feature type="domain" description="3-deoxy-D-manno-octulosonic-acid transferase N-terminal" evidence="1">
    <location>
        <begin position="3"/>
        <end position="36"/>
    </location>
</feature>
<name>A0A381V646_9ZZZZ</name>
<protein>
    <recommendedName>
        <fullName evidence="1">3-deoxy-D-manno-octulosonic-acid transferase N-terminal domain-containing protein</fullName>
    </recommendedName>
</protein>
<evidence type="ECO:0000259" key="1">
    <source>
        <dbReference type="Pfam" id="PF04413"/>
    </source>
</evidence>
<evidence type="ECO:0000313" key="2">
    <source>
        <dbReference type="EMBL" id="SVA35147.1"/>
    </source>
</evidence>
<feature type="non-terminal residue" evidence="2">
    <location>
        <position position="36"/>
    </location>
</feature>
<proteinExistence type="predicted"/>
<reference evidence="2" key="1">
    <citation type="submission" date="2018-05" db="EMBL/GenBank/DDBJ databases">
        <authorList>
            <person name="Lanie J.A."/>
            <person name="Ng W.-L."/>
            <person name="Kazmierczak K.M."/>
            <person name="Andrzejewski T.M."/>
            <person name="Davidsen T.M."/>
            <person name="Wayne K.J."/>
            <person name="Tettelin H."/>
            <person name="Glass J.I."/>
            <person name="Rusch D."/>
            <person name="Podicherti R."/>
            <person name="Tsui H.-C.T."/>
            <person name="Winkler M.E."/>
        </authorList>
    </citation>
    <scope>NUCLEOTIDE SEQUENCE</scope>
</reference>
<dbReference type="InterPro" id="IPR038107">
    <property type="entry name" value="Glycos_transf_N_sf"/>
</dbReference>
<accession>A0A381V646</accession>
<sequence length="36" mass="4160">MREQRVIWLHAVSVGEVRSAAPLISALEDRYPMHKI</sequence>
<dbReference type="Gene3D" id="3.40.50.11720">
    <property type="entry name" value="3-Deoxy-D-manno-octulosonic-acid transferase, N-terminal domain"/>
    <property type="match status" value="1"/>
</dbReference>
<organism evidence="2">
    <name type="scientific">marine metagenome</name>
    <dbReference type="NCBI Taxonomy" id="408172"/>
    <lineage>
        <taxon>unclassified sequences</taxon>
        <taxon>metagenomes</taxon>
        <taxon>ecological metagenomes</taxon>
    </lineage>
</organism>
<dbReference type="AlphaFoldDB" id="A0A381V646"/>
<dbReference type="EMBL" id="UINC01007802">
    <property type="protein sequence ID" value="SVA35147.1"/>
    <property type="molecule type" value="Genomic_DNA"/>
</dbReference>
<gene>
    <name evidence="2" type="ORF">METZ01_LOCUS88001</name>
</gene>
<dbReference type="InterPro" id="IPR007507">
    <property type="entry name" value="Glycos_transf_N"/>
</dbReference>
<dbReference type="Pfam" id="PF04413">
    <property type="entry name" value="Glycos_transf_N"/>
    <property type="match status" value="1"/>
</dbReference>